<organism evidence="1 2">
    <name type="scientific">Chitinophaga solisilvae</name>
    <dbReference type="NCBI Taxonomy" id="1233460"/>
    <lineage>
        <taxon>Bacteria</taxon>
        <taxon>Pseudomonadati</taxon>
        <taxon>Bacteroidota</taxon>
        <taxon>Chitinophagia</taxon>
        <taxon>Chitinophagales</taxon>
        <taxon>Chitinophagaceae</taxon>
        <taxon>Chitinophaga</taxon>
    </lineage>
</organism>
<keyword evidence="1" id="KW-0645">Protease</keyword>
<dbReference type="EMBL" id="RIAR02000001">
    <property type="protein sequence ID" value="NSL85790.1"/>
    <property type="molecule type" value="Genomic_DNA"/>
</dbReference>
<comment type="caution">
    <text evidence="1">The sequence shown here is derived from an EMBL/GenBank/DDBJ whole genome shotgun (WGS) entry which is preliminary data.</text>
</comment>
<reference evidence="1" key="1">
    <citation type="submission" date="2020-05" db="EMBL/GenBank/DDBJ databases">
        <title>Chitinophaga laudate sp. nov., isolated from a tropical peat swamp.</title>
        <authorList>
            <person name="Goh C.B.S."/>
            <person name="Lee M.S."/>
            <person name="Parimannan S."/>
            <person name="Pasbakhsh P."/>
            <person name="Yule C.M."/>
            <person name="Rajandas H."/>
            <person name="Loke S."/>
            <person name="Croft L."/>
            <person name="Tan J.B.L."/>
        </authorList>
    </citation>
    <scope>NUCLEOTIDE SEQUENCE</scope>
    <source>
        <strain evidence="1">Mgbs1</strain>
    </source>
</reference>
<dbReference type="GO" id="GO:0008233">
    <property type="term" value="F:peptidase activity"/>
    <property type="evidence" value="ECO:0007669"/>
    <property type="project" value="UniProtKB-KW"/>
</dbReference>
<dbReference type="GO" id="GO:0006508">
    <property type="term" value="P:proteolysis"/>
    <property type="evidence" value="ECO:0007669"/>
    <property type="project" value="UniProtKB-KW"/>
</dbReference>
<gene>
    <name evidence="1" type="ORF">ECE50_003035</name>
</gene>
<dbReference type="AlphaFoldDB" id="A0A433WGK1"/>
<dbReference type="InterPro" id="IPR025748">
    <property type="entry name" value="PrcB_C_dom"/>
</dbReference>
<dbReference type="Pfam" id="PF14343">
    <property type="entry name" value="PrcB_C"/>
    <property type="match status" value="1"/>
</dbReference>
<protein>
    <submittedName>
        <fullName evidence="1">Protease complex subunit PrcB family protein</fullName>
    </submittedName>
</protein>
<evidence type="ECO:0000313" key="2">
    <source>
        <dbReference type="Proteomes" id="UP000281028"/>
    </source>
</evidence>
<dbReference type="OrthoDB" id="1738667at2"/>
<dbReference type="InterPro" id="IPR001119">
    <property type="entry name" value="SLH_dom"/>
</dbReference>
<dbReference type="Pfam" id="PF00395">
    <property type="entry name" value="SLH"/>
    <property type="match status" value="1"/>
</dbReference>
<accession>A0A433WGK1</accession>
<sequence length="292" mass="32091">MKLSTVLTLPVFLLAVNAQPLFSMEKNVMTASTETIIELLEEQTPAAKGVTIGAGIDLIVKGLGLNIDNIRFIKAPKATDYYRNANDKAPYASSLIIAANNGIQLNPATRFDNAMTREQFALALYQAMTFKEQYPANMMWIIVKDEAKFSKDALNAVQMLVKFNVVKLENGSFRPKAPITSQEAATMIKKATAFIREAKEREQGSNPSAEEVTFTSTPVNNKVNSIVISRGSKPNAGYRIAVTGISFTDNKEAVIRYKLIDPAPGDMTAQVITEPKAETYVGKEFKVVLEKE</sequence>
<keyword evidence="1" id="KW-0378">Hydrolase</keyword>
<proteinExistence type="predicted"/>
<dbReference type="PROSITE" id="PS51272">
    <property type="entry name" value="SLH"/>
    <property type="match status" value="1"/>
</dbReference>
<evidence type="ECO:0000313" key="1">
    <source>
        <dbReference type="EMBL" id="NSL85790.1"/>
    </source>
</evidence>
<keyword evidence="2" id="KW-1185">Reference proteome</keyword>
<name>A0A433WGK1_9BACT</name>
<dbReference type="Proteomes" id="UP000281028">
    <property type="component" value="Unassembled WGS sequence"/>
</dbReference>